<dbReference type="Gene3D" id="1.20.120.330">
    <property type="entry name" value="Nucleotidyltransferases domain 2"/>
    <property type="match status" value="1"/>
</dbReference>
<dbReference type="STRING" id="324925.Ppha_2331"/>
<dbReference type="HOGENOM" id="CLU_1764757_0_0_10"/>
<name>B4SEA7_PELPB</name>
<proteinExistence type="predicted"/>
<organism evidence="1 2">
    <name type="scientific">Pelodictyon phaeoclathratiforme (strain DSM 5477 / BU-1)</name>
    <dbReference type="NCBI Taxonomy" id="324925"/>
    <lineage>
        <taxon>Bacteria</taxon>
        <taxon>Pseudomonadati</taxon>
        <taxon>Chlorobiota</taxon>
        <taxon>Chlorobiia</taxon>
        <taxon>Chlorobiales</taxon>
        <taxon>Chlorobiaceae</taxon>
        <taxon>Chlorobium/Pelodictyon group</taxon>
        <taxon>Pelodictyon</taxon>
    </lineage>
</organism>
<dbReference type="KEGG" id="pph:Ppha_2331"/>
<dbReference type="AlphaFoldDB" id="B4SEA7"/>
<keyword evidence="2" id="KW-1185">Reference proteome</keyword>
<reference evidence="1 2" key="1">
    <citation type="submission" date="2008-06" db="EMBL/GenBank/DDBJ databases">
        <title>Complete sequence of Pelodictyon phaeoclathratiforme BU-1.</title>
        <authorList>
            <consortium name="US DOE Joint Genome Institute"/>
            <person name="Lucas S."/>
            <person name="Copeland A."/>
            <person name="Lapidus A."/>
            <person name="Glavina del Rio T."/>
            <person name="Dalin E."/>
            <person name="Tice H."/>
            <person name="Bruce D."/>
            <person name="Goodwin L."/>
            <person name="Pitluck S."/>
            <person name="Schmutz J."/>
            <person name="Larimer F."/>
            <person name="Land M."/>
            <person name="Hauser L."/>
            <person name="Kyrpides N."/>
            <person name="Mikhailova N."/>
            <person name="Liu Z."/>
            <person name="Li T."/>
            <person name="Zhao F."/>
            <person name="Overmann J."/>
            <person name="Bryant D.A."/>
            <person name="Richardson P."/>
        </authorList>
    </citation>
    <scope>NUCLEOTIDE SEQUENCE [LARGE SCALE GENOMIC DNA]</scope>
    <source>
        <strain evidence="2">DSM 5477 / BU-1</strain>
    </source>
</reference>
<gene>
    <name evidence="1" type="ordered locus">Ppha_2331</name>
</gene>
<evidence type="ECO:0000313" key="1">
    <source>
        <dbReference type="EMBL" id="ACF44526.1"/>
    </source>
</evidence>
<evidence type="ECO:0000313" key="2">
    <source>
        <dbReference type="Proteomes" id="UP000002724"/>
    </source>
</evidence>
<protein>
    <recommendedName>
        <fullName evidence="3">HEPN domain protein</fullName>
    </recommendedName>
</protein>
<sequence length="142" mass="15976">MGLHKDIDYRLELARGFLQEAEQDYALGRWRACVSGSILVLENTGLAVLMLFGVSPLTHKPGKHLSQLIMEGTVTKEVAALIEQILPDFEKYDSHEKMLARYGNESSYQLPWALFHEEEGITAIEAARKSMRVSSELAELVQ</sequence>
<dbReference type="Proteomes" id="UP000002724">
    <property type="component" value="Chromosome"/>
</dbReference>
<dbReference type="RefSeq" id="WP_012509001.1">
    <property type="nucleotide sequence ID" value="NC_011060.1"/>
</dbReference>
<evidence type="ECO:0008006" key="3">
    <source>
        <dbReference type="Google" id="ProtNLM"/>
    </source>
</evidence>
<dbReference type="OrthoDB" id="594980at2"/>
<dbReference type="eggNOG" id="COG2250">
    <property type="taxonomic scope" value="Bacteria"/>
</dbReference>
<dbReference type="EMBL" id="CP001110">
    <property type="protein sequence ID" value="ACF44526.1"/>
    <property type="molecule type" value="Genomic_DNA"/>
</dbReference>
<accession>B4SEA7</accession>